<feature type="transmembrane region" description="Helical" evidence="1">
    <location>
        <begin position="272"/>
        <end position="290"/>
    </location>
</feature>
<dbReference type="InterPro" id="IPR053220">
    <property type="entry name" value="Nematode_rcpt-like_serp_H"/>
</dbReference>
<name>A0A8R1HMR2_CAEJA</name>
<dbReference type="Pfam" id="PF10318">
    <property type="entry name" value="7TM_GPCR_Srh"/>
    <property type="match status" value="1"/>
</dbReference>
<dbReference type="PANTHER" id="PTHR22941:SF20">
    <property type="entry name" value="SERPENTINE RECEPTOR, CLASS H"/>
    <property type="match status" value="1"/>
</dbReference>
<reference evidence="3" key="1">
    <citation type="submission" date="2010-08" db="EMBL/GenBank/DDBJ databases">
        <authorList>
            <consortium name="Caenorhabditis japonica Sequencing Consortium"/>
            <person name="Wilson R.K."/>
        </authorList>
    </citation>
    <scope>NUCLEOTIDE SEQUENCE [LARGE SCALE GENOMIC DNA]</scope>
    <source>
        <strain evidence="3">DF5081</strain>
    </source>
</reference>
<feature type="transmembrane region" description="Helical" evidence="1">
    <location>
        <begin position="133"/>
        <end position="152"/>
    </location>
</feature>
<keyword evidence="1" id="KW-0812">Transmembrane</keyword>
<evidence type="ECO:0000313" key="2">
    <source>
        <dbReference type="EnsemblMetazoa" id="CJA06092.1"/>
    </source>
</evidence>
<proteinExistence type="predicted"/>
<keyword evidence="3" id="KW-1185">Reference proteome</keyword>
<feature type="transmembrane region" description="Helical" evidence="1">
    <location>
        <begin position="51"/>
        <end position="80"/>
    </location>
</feature>
<sequence>MCVPDTSYLSSPDFLLLSSRILLALDVPILSYGTYCILFKTPNTMRPVKWLILNLHFWSSILEIILSLFGVPFVFLPHAAGYGLGLIEAPKVWIYLGLCLLVAVDASIALIYENRYYMLYARDSQWAQVRKPCLAAVFTINLLICQPPFLLIPDQPTARKIVLEKLPSLPQYSFKGREMFVLSTSWEIPLISLTAGFFVLTPPIVTFLSLTFYHLAKSSSAVSHHTQKLQRQLIKALTLQSSFLIAILGVPFLAVIATMILEYHYQGLNNLIYVALALHGTGSTIVMILVHQPYRDFTISAICGRFKSPLGEQPELVSPSLRLTT</sequence>
<dbReference type="Proteomes" id="UP000005237">
    <property type="component" value="Unassembled WGS sequence"/>
</dbReference>
<reference evidence="2" key="2">
    <citation type="submission" date="2022-06" db="UniProtKB">
        <authorList>
            <consortium name="EnsemblMetazoa"/>
        </authorList>
    </citation>
    <scope>IDENTIFICATION</scope>
    <source>
        <strain evidence="2">DF5081</strain>
    </source>
</reference>
<feature type="transmembrane region" description="Helical" evidence="1">
    <location>
        <begin position="20"/>
        <end position="39"/>
    </location>
</feature>
<dbReference type="InterPro" id="IPR019422">
    <property type="entry name" value="7TM_GPCR_serpentine_rcpt_Srh"/>
</dbReference>
<dbReference type="AlphaFoldDB" id="A0A8R1HMR2"/>
<feature type="transmembrane region" description="Helical" evidence="1">
    <location>
        <begin position="92"/>
        <end position="112"/>
    </location>
</feature>
<keyword evidence="1" id="KW-1133">Transmembrane helix</keyword>
<accession>A0A8R1HMR2</accession>
<organism evidence="2 3">
    <name type="scientific">Caenorhabditis japonica</name>
    <dbReference type="NCBI Taxonomy" id="281687"/>
    <lineage>
        <taxon>Eukaryota</taxon>
        <taxon>Metazoa</taxon>
        <taxon>Ecdysozoa</taxon>
        <taxon>Nematoda</taxon>
        <taxon>Chromadorea</taxon>
        <taxon>Rhabditida</taxon>
        <taxon>Rhabditina</taxon>
        <taxon>Rhabditomorpha</taxon>
        <taxon>Rhabditoidea</taxon>
        <taxon>Rhabditidae</taxon>
        <taxon>Peloderinae</taxon>
        <taxon>Caenorhabditis</taxon>
    </lineage>
</organism>
<dbReference type="EnsemblMetazoa" id="CJA06092.1">
    <property type="protein sequence ID" value="CJA06092.1"/>
    <property type="gene ID" value="WBGene00125296"/>
</dbReference>
<protein>
    <recommendedName>
        <fullName evidence="4">Serpentine Receptor, class H</fullName>
    </recommendedName>
</protein>
<dbReference type="SUPFAM" id="SSF81321">
    <property type="entry name" value="Family A G protein-coupled receptor-like"/>
    <property type="match status" value="1"/>
</dbReference>
<evidence type="ECO:0008006" key="4">
    <source>
        <dbReference type="Google" id="ProtNLM"/>
    </source>
</evidence>
<feature type="transmembrane region" description="Helical" evidence="1">
    <location>
        <begin position="237"/>
        <end position="260"/>
    </location>
</feature>
<keyword evidence="1" id="KW-0472">Membrane</keyword>
<feature type="transmembrane region" description="Helical" evidence="1">
    <location>
        <begin position="188"/>
        <end position="216"/>
    </location>
</feature>
<evidence type="ECO:0000256" key="1">
    <source>
        <dbReference type="SAM" id="Phobius"/>
    </source>
</evidence>
<dbReference type="OMA" id="MILEYHY"/>
<evidence type="ECO:0000313" key="3">
    <source>
        <dbReference type="Proteomes" id="UP000005237"/>
    </source>
</evidence>
<dbReference type="PANTHER" id="PTHR22941">
    <property type="entry name" value="SERPENTINE RECEPTOR"/>
    <property type="match status" value="1"/>
</dbReference>